<sequence length="337" mass="35905">MIYPLKSGKGRSLAEAVVHPWGLEGDRRWAVVDERGDNLWLGEFPRLASVAADSTPEGGLRLAARGMEHLTVPPATGPTTPVGFSGLDRAVLADDPAHAWCTELLGRPARLVWLDDPGRRSIDPAHGGLPGEVVSFAWDAPLLLISESSARALDEWLAEEAALHGEEAPVLGQSAFGRSDSPFVQGESGFVQGESGFGRDEAAFPGGGGAGRSERGGSGSVVPGEVSFAGGGAVRDAGVPARLSRVRFRPSVIIEGAEAFAEDRWSEVRIGTVPFRVSELCDRCAVTTIDPETQVKGKEPLRTLARHRKWDGKTWFGIRLVPLELGRIRVGDPVSAR</sequence>
<evidence type="ECO:0000256" key="1">
    <source>
        <dbReference type="SAM" id="MobiDB-lite"/>
    </source>
</evidence>
<dbReference type="InterPro" id="IPR005303">
    <property type="entry name" value="MOCOS_middle"/>
</dbReference>
<dbReference type="Pfam" id="PF03473">
    <property type="entry name" value="MOSC"/>
    <property type="match status" value="1"/>
</dbReference>
<proteinExistence type="predicted"/>
<dbReference type="SUPFAM" id="SSF141673">
    <property type="entry name" value="MOSC N-terminal domain-like"/>
    <property type="match status" value="1"/>
</dbReference>
<protein>
    <submittedName>
        <fullName evidence="3">Uncharacterized protein YcbX</fullName>
    </submittedName>
</protein>
<evidence type="ECO:0000313" key="4">
    <source>
        <dbReference type="Proteomes" id="UP001320766"/>
    </source>
</evidence>
<feature type="compositionally biased region" description="Gly residues" evidence="1">
    <location>
        <begin position="205"/>
        <end position="219"/>
    </location>
</feature>
<evidence type="ECO:0000259" key="2">
    <source>
        <dbReference type="PROSITE" id="PS51340"/>
    </source>
</evidence>
<dbReference type="Proteomes" id="UP001320766">
    <property type="component" value="Unassembled WGS sequence"/>
</dbReference>
<organism evidence="3 4">
    <name type="scientific">Nonomuraea roseoviolacea subsp. carminata</name>
    <dbReference type="NCBI Taxonomy" id="160689"/>
    <lineage>
        <taxon>Bacteria</taxon>
        <taxon>Bacillati</taxon>
        <taxon>Actinomycetota</taxon>
        <taxon>Actinomycetes</taxon>
        <taxon>Streptosporangiales</taxon>
        <taxon>Streptosporangiaceae</taxon>
        <taxon>Nonomuraea</taxon>
    </lineage>
</organism>
<dbReference type="Pfam" id="PF03476">
    <property type="entry name" value="MOSC_N"/>
    <property type="match status" value="1"/>
</dbReference>
<dbReference type="PROSITE" id="PS51340">
    <property type="entry name" value="MOSC"/>
    <property type="match status" value="1"/>
</dbReference>
<evidence type="ECO:0000313" key="3">
    <source>
        <dbReference type="EMBL" id="MCP2346455.1"/>
    </source>
</evidence>
<comment type="caution">
    <text evidence="3">The sequence shown here is derived from an EMBL/GenBank/DDBJ whole genome shotgun (WGS) entry which is preliminary data.</text>
</comment>
<dbReference type="RefSeq" id="WP_253768712.1">
    <property type="nucleotide sequence ID" value="NZ_BAAAVE010000026.1"/>
</dbReference>
<reference evidence="3 4" key="1">
    <citation type="submission" date="2022-06" db="EMBL/GenBank/DDBJ databases">
        <title>Sequencing the genomes of 1000 actinobacteria strains.</title>
        <authorList>
            <person name="Klenk H.-P."/>
        </authorList>
    </citation>
    <scope>NUCLEOTIDE SEQUENCE [LARGE SCALE GENOMIC DNA]</scope>
    <source>
        <strain evidence="3 4">DSM 44170</strain>
    </source>
</reference>
<dbReference type="InterPro" id="IPR011037">
    <property type="entry name" value="Pyrv_Knase-like_insert_dom_sf"/>
</dbReference>
<dbReference type="PANTHER" id="PTHR14237">
    <property type="entry name" value="MOLYBDOPTERIN COFACTOR SULFURASE MOSC"/>
    <property type="match status" value="1"/>
</dbReference>
<name>A0ABT1JXH2_9ACTN</name>
<keyword evidence="4" id="KW-1185">Reference proteome</keyword>
<feature type="region of interest" description="Disordered" evidence="1">
    <location>
        <begin position="195"/>
        <end position="219"/>
    </location>
</feature>
<dbReference type="PANTHER" id="PTHR14237:SF19">
    <property type="entry name" value="MITOCHONDRIAL AMIDOXIME REDUCING COMPONENT 1"/>
    <property type="match status" value="1"/>
</dbReference>
<gene>
    <name evidence="3" type="ORF">HD595_002577</name>
</gene>
<dbReference type="SUPFAM" id="SSF50800">
    <property type="entry name" value="PK beta-barrel domain-like"/>
    <property type="match status" value="1"/>
</dbReference>
<accession>A0ABT1JXH2</accession>
<feature type="domain" description="MOSC" evidence="2">
    <location>
        <begin position="109"/>
        <end position="337"/>
    </location>
</feature>
<dbReference type="InterPro" id="IPR005302">
    <property type="entry name" value="MoCF_Sase_C"/>
</dbReference>
<dbReference type="EMBL" id="JAMZEC010000001">
    <property type="protein sequence ID" value="MCP2346455.1"/>
    <property type="molecule type" value="Genomic_DNA"/>
</dbReference>